<protein>
    <submittedName>
        <fullName evidence="2">Type II toxin-antitoxin system death-on-curing family toxin</fullName>
    </submittedName>
</protein>
<dbReference type="InterPro" id="IPR006440">
    <property type="entry name" value="Doc"/>
</dbReference>
<dbReference type="InterPro" id="IPR053737">
    <property type="entry name" value="Type_II_TA_Toxin"/>
</dbReference>
<name>A0A927AQA4_9BACT</name>
<dbReference type="PROSITE" id="PS51459">
    <property type="entry name" value="FIDO"/>
    <property type="match status" value="1"/>
</dbReference>
<dbReference type="GO" id="GO:0016301">
    <property type="term" value="F:kinase activity"/>
    <property type="evidence" value="ECO:0007669"/>
    <property type="project" value="InterPro"/>
</dbReference>
<dbReference type="RefSeq" id="WP_190885805.1">
    <property type="nucleotide sequence ID" value="NZ_JACWZY010000003.1"/>
</dbReference>
<comment type="caution">
    <text evidence="2">The sequence shown here is derived from an EMBL/GenBank/DDBJ whole genome shotgun (WGS) entry which is preliminary data.</text>
</comment>
<dbReference type="Pfam" id="PF02661">
    <property type="entry name" value="Fic"/>
    <property type="match status" value="1"/>
</dbReference>
<dbReference type="EMBL" id="JACWZY010000003">
    <property type="protein sequence ID" value="MBD2699941.1"/>
    <property type="molecule type" value="Genomic_DNA"/>
</dbReference>
<evidence type="ECO:0000313" key="2">
    <source>
        <dbReference type="EMBL" id="MBD2699941.1"/>
    </source>
</evidence>
<proteinExistence type="predicted"/>
<reference evidence="2" key="1">
    <citation type="submission" date="2020-09" db="EMBL/GenBank/DDBJ databases">
        <authorList>
            <person name="Kim M.K."/>
        </authorList>
    </citation>
    <scope>NUCLEOTIDE SEQUENCE</scope>
    <source>
        <strain evidence="2">BT702</strain>
    </source>
</reference>
<evidence type="ECO:0000313" key="3">
    <source>
        <dbReference type="Proteomes" id="UP000598820"/>
    </source>
</evidence>
<dbReference type="Proteomes" id="UP000598820">
    <property type="component" value="Unassembled WGS sequence"/>
</dbReference>
<evidence type="ECO:0000259" key="1">
    <source>
        <dbReference type="PROSITE" id="PS51459"/>
    </source>
</evidence>
<dbReference type="InterPro" id="IPR036597">
    <property type="entry name" value="Fido-like_dom_sf"/>
</dbReference>
<dbReference type="AlphaFoldDB" id="A0A927AQA4"/>
<accession>A0A927AQA4</accession>
<dbReference type="Gene3D" id="1.20.120.1870">
    <property type="entry name" value="Fic/DOC protein, Fido domain"/>
    <property type="match status" value="1"/>
</dbReference>
<sequence>MFGEPLYPEVYQKAGLYMYNVVCNHIFQDGNKRTGLQAALIFLLLNNYKFIASVNDDLLIQFTLDVASGQHSLESVQEWFKANIQPL</sequence>
<gene>
    <name evidence="2" type="ORF">IC229_04800</name>
</gene>
<dbReference type="SUPFAM" id="SSF140931">
    <property type="entry name" value="Fic-like"/>
    <property type="match status" value="1"/>
</dbReference>
<dbReference type="NCBIfam" id="TIGR01550">
    <property type="entry name" value="DOC_P1"/>
    <property type="match status" value="1"/>
</dbReference>
<organism evidence="2 3">
    <name type="scientific">Spirosoma profusum</name>
    <dbReference type="NCBI Taxonomy" id="2771354"/>
    <lineage>
        <taxon>Bacteria</taxon>
        <taxon>Pseudomonadati</taxon>
        <taxon>Bacteroidota</taxon>
        <taxon>Cytophagia</taxon>
        <taxon>Cytophagales</taxon>
        <taxon>Cytophagaceae</taxon>
        <taxon>Spirosoma</taxon>
    </lineage>
</organism>
<feature type="domain" description="Fido" evidence="1">
    <location>
        <begin position="1"/>
        <end position="82"/>
    </location>
</feature>
<dbReference type="PANTHER" id="PTHR39426:SF1">
    <property type="entry name" value="HOMOLOGY TO DEATH-ON-CURING PROTEIN OF PHAGE P1"/>
    <property type="match status" value="1"/>
</dbReference>
<keyword evidence="3" id="KW-1185">Reference proteome</keyword>
<dbReference type="InterPro" id="IPR003812">
    <property type="entry name" value="Fido"/>
</dbReference>
<dbReference type="PANTHER" id="PTHR39426">
    <property type="entry name" value="HOMOLOGY TO DEATH-ON-CURING PROTEIN OF PHAGE P1"/>
    <property type="match status" value="1"/>
</dbReference>